<dbReference type="EMBL" id="JBEZFP010000054">
    <property type="protein sequence ID" value="MEU8135965.1"/>
    <property type="molecule type" value="Genomic_DNA"/>
</dbReference>
<keyword evidence="5 8" id="KW-0503">Monooxygenase</keyword>
<feature type="domain" description="FAD-binding" evidence="7">
    <location>
        <begin position="310"/>
        <end position="377"/>
    </location>
</feature>
<dbReference type="Proteomes" id="UP001551482">
    <property type="component" value="Unassembled WGS sequence"/>
</dbReference>
<evidence type="ECO:0000313" key="8">
    <source>
        <dbReference type="EMBL" id="MEU8135965.1"/>
    </source>
</evidence>
<protein>
    <submittedName>
        <fullName evidence="8">FAD-dependent monooxygenase</fullName>
    </submittedName>
</protein>
<dbReference type="RefSeq" id="WP_358356137.1">
    <property type="nucleotide sequence ID" value="NZ_JBEZFP010000054.1"/>
</dbReference>
<accession>A0ABV3DJN7</accession>
<gene>
    <name evidence="8" type="ORF">AB0C36_20920</name>
</gene>
<evidence type="ECO:0000259" key="7">
    <source>
        <dbReference type="Pfam" id="PF01494"/>
    </source>
</evidence>
<keyword evidence="9" id="KW-1185">Reference proteome</keyword>
<reference evidence="8 9" key="1">
    <citation type="submission" date="2024-06" db="EMBL/GenBank/DDBJ databases">
        <title>The Natural Products Discovery Center: Release of the First 8490 Sequenced Strains for Exploring Actinobacteria Biosynthetic Diversity.</title>
        <authorList>
            <person name="Kalkreuter E."/>
            <person name="Kautsar S.A."/>
            <person name="Yang D."/>
            <person name="Bader C.D."/>
            <person name="Teijaro C.N."/>
            <person name="Fluegel L."/>
            <person name="Davis C.M."/>
            <person name="Simpson J.R."/>
            <person name="Lauterbach L."/>
            <person name="Steele A.D."/>
            <person name="Gui C."/>
            <person name="Meng S."/>
            <person name="Li G."/>
            <person name="Viehrig K."/>
            <person name="Ye F."/>
            <person name="Su P."/>
            <person name="Kiefer A.F."/>
            <person name="Nichols A."/>
            <person name="Cepeda A.J."/>
            <person name="Yan W."/>
            <person name="Fan B."/>
            <person name="Jiang Y."/>
            <person name="Adhikari A."/>
            <person name="Zheng C.-J."/>
            <person name="Schuster L."/>
            <person name="Cowan T.M."/>
            <person name="Smanski M.J."/>
            <person name="Chevrette M.G."/>
            <person name="De Carvalho L.P.S."/>
            <person name="Shen B."/>
        </authorList>
    </citation>
    <scope>NUCLEOTIDE SEQUENCE [LARGE SCALE GENOMIC DNA]</scope>
    <source>
        <strain evidence="8 9">NPDC048946</strain>
    </source>
</reference>
<evidence type="ECO:0000256" key="4">
    <source>
        <dbReference type="ARBA" id="ARBA00023002"/>
    </source>
</evidence>
<comment type="caution">
    <text evidence="8">The sequence shown here is derived from an EMBL/GenBank/DDBJ whole genome shotgun (WGS) entry which is preliminary data.</text>
</comment>
<dbReference type="Gene3D" id="3.50.50.60">
    <property type="entry name" value="FAD/NAD(P)-binding domain"/>
    <property type="match status" value="1"/>
</dbReference>
<dbReference type="InterPro" id="IPR036188">
    <property type="entry name" value="FAD/NAD-bd_sf"/>
</dbReference>
<keyword evidence="3" id="KW-0274">FAD</keyword>
<dbReference type="Pfam" id="PF01494">
    <property type="entry name" value="FAD_binding_3"/>
    <property type="match status" value="2"/>
</dbReference>
<sequence>MTRIAVVGGGIAGLTLAVAAHRAGLAVSVHEQAAEPSEGEAGLQLSPNAVRLLDRLGVGPALRDTACRPASMEFLRWRDGDVLLRVPVRPGYAERFGADHHTLRRADLRRMLAALLPAGVLRTGSRCTGVEEFEDRVRASFADGSSVDADVLVGADGLRSVLREHTNPGCTPRHSGMDAYRGVAVRGPADRGSETAVRLWIGRDRHFLCYPMDAGRLLNVVAVLPGTTTPSAVAGDHAVDSGGGVDADDRVDGVGEAGRPGRSGASGGPGRVPSVDLADAFAGWDPEVAATVLACPGFHRWPLYDLDPLATWSTGRTTLIGDAAHPMLPHQAQGACQAIEDAVALATLLGHAGRIGVPEALRRFHSLRGPRTARVQAQSRDYASLMHSPQGAELAASLAPEDLIARLAETYGHDAEAQAQAAALA</sequence>
<dbReference type="InterPro" id="IPR002938">
    <property type="entry name" value="FAD-bd"/>
</dbReference>
<dbReference type="PRINTS" id="PR00420">
    <property type="entry name" value="RNGMNOXGNASE"/>
</dbReference>
<evidence type="ECO:0000313" key="9">
    <source>
        <dbReference type="Proteomes" id="UP001551482"/>
    </source>
</evidence>
<evidence type="ECO:0000256" key="1">
    <source>
        <dbReference type="ARBA" id="ARBA00001974"/>
    </source>
</evidence>
<name>A0ABV3DJN7_9ACTN</name>
<organism evidence="8 9">
    <name type="scientific">Streptodolium elevatio</name>
    <dbReference type="NCBI Taxonomy" id="3157996"/>
    <lineage>
        <taxon>Bacteria</taxon>
        <taxon>Bacillati</taxon>
        <taxon>Actinomycetota</taxon>
        <taxon>Actinomycetes</taxon>
        <taxon>Kitasatosporales</taxon>
        <taxon>Streptomycetaceae</taxon>
        <taxon>Streptodolium</taxon>
    </lineage>
</organism>
<comment type="cofactor">
    <cofactor evidence="1">
        <name>FAD</name>
        <dbReference type="ChEBI" id="CHEBI:57692"/>
    </cofactor>
</comment>
<evidence type="ECO:0000256" key="5">
    <source>
        <dbReference type="ARBA" id="ARBA00023033"/>
    </source>
</evidence>
<keyword evidence="4" id="KW-0560">Oxidoreductase</keyword>
<proteinExistence type="predicted"/>
<feature type="domain" description="FAD-binding" evidence="7">
    <location>
        <begin position="2"/>
        <end position="166"/>
    </location>
</feature>
<evidence type="ECO:0000256" key="2">
    <source>
        <dbReference type="ARBA" id="ARBA00022630"/>
    </source>
</evidence>
<keyword evidence="2" id="KW-0285">Flavoprotein</keyword>
<feature type="region of interest" description="Disordered" evidence="6">
    <location>
        <begin position="234"/>
        <end position="271"/>
    </location>
</feature>
<dbReference type="PANTHER" id="PTHR13789">
    <property type="entry name" value="MONOOXYGENASE"/>
    <property type="match status" value="1"/>
</dbReference>
<dbReference type="SUPFAM" id="SSF51905">
    <property type="entry name" value="FAD/NAD(P)-binding domain"/>
    <property type="match status" value="1"/>
</dbReference>
<dbReference type="SUPFAM" id="SSF54373">
    <property type="entry name" value="FAD-linked reductases, C-terminal domain"/>
    <property type="match status" value="1"/>
</dbReference>
<dbReference type="PANTHER" id="PTHR13789:SF318">
    <property type="entry name" value="GERANYLGERANYL DIPHOSPHATE REDUCTASE"/>
    <property type="match status" value="1"/>
</dbReference>
<evidence type="ECO:0000256" key="6">
    <source>
        <dbReference type="SAM" id="MobiDB-lite"/>
    </source>
</evidence>
<evidence type="ECO:0000256" key="3">
    <source>
        <dbReference type="ARBA" id="ARBA00022827"/>
    </source>
</evidence>
<dbReference type="InterPro" id="IPR050493">
    <property type="entry name" value="FAD-dep_Monooxygenase_BioMet"/>
</dbReference>
<dbReference type="GO" id="GO:0004497">
    <property type="term" value="F:monooxygenase activity"/>
    <property type="evidence" value="ECO:0007669"/>
    <property type="project" value="UniProtKB-KW"/>
</dbReference>